<dbReference type="PANTHER" id="PTHR11552:SF78">
    <property type="entry name" value="GLUCOSE-METHANOL-CHOLINE OXIDOREDUCTASE N-TERMINAL DOMAIN-CONTAINING PROTEIN"/>
    <property type="match status" value="1"/>
</dbReference>
<dbReference type="SUPFAM" id="SSF54373">
    <property type="entry name" value="FAD-linked reductases, C-terminal domain"/>
    <property type="match status" value="1"/>
</dbReference>
<protein>
    <submittedName>
        <fullName evidence="7">Alcohol oxidase-like protein</fullName>
    </submittedName>
</protein>
<dbReference type="Proteomes" id="UP001163846">
    <property type="component" value="Unassembled WGS sequence"/>
</dbReference>
<dbReference type="Pfam" id="PF05199">
    <property type="entry name" value="GMC_oxred_C"/>
    <property type="match status" value="1"/>
</dbReference>
<dbReference type="GO" id="GO:0050660">
    <property type="term" value="F:flavin adenine dinucleotide binding"/>
    <property type="evidence" value="ECO:0007669"/>
    <property type="project" value="InterPro"/>
</dbReference>
<reference evidence="7" key="1">
    <citation type="submission" date="2022-08" db="EMBL/GenBank/DDBJ databases">
        <authorList>
            <consortium name="DOE Joint Genome Institute"/>
            <person name="Min B."/>
            <person name="Riley R."/>
            <person name="Sierra-Patev S."/>
            <person name="Naranjo-Ortiz M."/>
            <person name="Looney B."/>
            <person name="Konkel Z."/>
            <person name="Slot J.C."/>
            <person name="Sakamoto Y."/>
            <person name="Steenwyk J.L."/>
            <person name="Rokas A."/>
            <person name="Carro J."/>
            <person name="Camarero S."/>
            <person name="Ferreira P."/>
            <person name="Molpeceres G."/>
            <person name="Ruiz-Duenas F.J."/>
            <person name="Serrano A."/>
            <person name="Henrissat B."/>
            <person name="Drula E."/>
            <person name="Hughes K.W."/>
            <person name="Mata J.L."/>
            <person name="Ishikawa N.K."/>
            <person name="Vargas-Isla R."/>
            <person name="Ushijima S."/>
            <person name="Smith C.A."/>
            <person name="Ahrendt S."/>
            <person name="Andreopoulos W."/>
            <person name="He G."/>
            <person name="Labutti K."/>
            <person name="Lipzen A."/>
            <person name="Ng V."/>
            <person name="Sandor L."/>
            <person name="Barry K."/>
            <person name="Martinez A.T."/>
            <person name="Xiao Y."/>
            <person name="Gibbons J.G."/>
            <person name="Terashima K."/>
            <person name="Hibbett D.S."/>
            <person name="Grigoriev I.V."/>
        </authorList>
    </citation>
    <scope>NUCLEOTIDE SEQUENCE</scope>
    <source>
        <strain evidence="7">TFB9207</strain>
    </source>
</reference>
<keyword evidence="4" id="KW-0285">Flavoprotein</keyword>
<dbReference type="PROSITE" id="PS00623">
    <property type="entry name" value="GMC_OXRED_1"/>
    <property type="match status" value="1"/>
</dbReference>
<dbReference type="PIRSF" id="PIRSF000137">
    <property type="entry name" value="Alcohol_oxidase"/>
    <property type="match status" value="1"/>
</dbReference>
<dbReference type="InterPro" id="IPR012132">
    <property type="entry name" value="GMC_OxRdtase"/>
</dbReference>
<accession>A0AA38PK84</accession>
<dbReference type="Gene3D" id="3.30.560.10">
    <property type="entry name" value="Glucose Oxidase, domain 3"/>
    <property type="match status" value="1"/>
</dbReference>
<comment type="cofactor">
    <cofactor evidence="1 3">
        <name>FAD</name>
        <dbReference type="ChEBI" id="CHEBI:57692"/>
    </cofactor>
</comment>
<name>A0AA38PK84_9AGAR</name>
<comment type="similarity">
    <text evidence="2 4">Belongs to the GMC oxidoreductase family.</text>
</comment>
<keyword evidence="3 4" id="KW-0274">FAD</keyword>
<evidence type="ECO:0000256" key="2">
    <source>
        <dbReference type="ARBA" id="ARBA00010790"/>
    </source>
</evidence>
<sequence length="669" mass="73338">MMNTTPAEFDIIFGGGGTAACVAAGRLAAANPTLRILLIEAGEHTKNEDAHVQPGRYFGHLSPASTTLKFHVGKPSPSLAGRSLVIPTGRCVGGGSSVNFLMYARPSASDYDDWENQYNNPGWGFQHLLPLIRKTETYQLQPDQPTHGYSGPLKVSRGGHVTNIGDQFLEVAAATDHDRLHTEDAQAYYECNKYAVFNIIGRWIDGETGKRSDPAHYYIYNQEANENLVIWTGLQVKRVLFEGEKAVGLEYVQDLVLRPDADQTPKQVYASRLVVLSGGAFGSPAILERSGIGSAELLNRHDIPVKVDLPGVGKNFQDHNICFVPYQASDEAETFDALIRGDIDETTKASELWKEGKGLLAANGMDAGIKIRPVTDWDFAELGPEFEGRWNKYFANAPDKSVLWFGPASFLLGDHISAPVRKYFSMAYVNLYPVAVGSVHIASEDPHAPSDFIPAFLNDAADLVTLRWAYKKTREIARRMKYYQGEHLPIHPKFSANSEALCRGDISQPVEMDAPNLHYTEEDDKAIDEFHRQFIQTSWHSLGTCAMKPRDEEGVVDARLNVYGTTNLKLSIAPANVGSNTYSSALTIGEKAAVIIAEDLGLQLEAVGVSEISEQSLKAADSEDVVPAPSNKTKLPDDFAGLERIEGLTISSTVNDEYTSSKPAMITVK</sequence>
<evidence type="ECO:0000313" key="7">
    <source>
        <dbReference type="EMBL" id="KAJ3844183.1"/>
    </source>
</evidence>
<dbReference type="InterPro" id="IPR036188">
    <property type="entry name" value="FAD/NAD-bd_sf"/>
</dbReference>
<evidence type="ECO:0000256" key="1">
    <source>
        <dbReference type="ARBA" id="ARBA00001974"/>
    </source>
</evidence>
<evidence type="ECO:0000259" key="5">
    <source>
        <dbReference type="PROSITE" id="PS00623"/>
    </source>
</evidence>
<proteinExistence type="inferred from homology"/>
<dbReference type="PANTHER" id="PTHR11552">
    <property type="entry name" value="GLUCOSE-METHANOL-CHOLINE GMC OXIDOREDUCTASE"/>
    <property type="match status" value="1"/>
</dbReference>
<feature type="domain" description="Glucose-methanol-choline oxidoreductase N-terminal" evidence="6">
    <location>
        <begin position="279"/>
        <end position="293"/>
    </location>
</feature>
<feature type="binding site" evidence="3">
    <location>
        <begin position="539"/>
        <end position="540"/>
    </location>
    <ligand>
        <name>FAD</name>
        <dbReference type="ChEBI" id="CHEBI:57692"/>
    </ligand>
</feature>
<keyword evidence="8" id="KW-1185">Reference proteome</keyword>
<evidence type="ECO:0000256" key="4">
    <source>
        <dbReference type="RuleBase" id="RU003968"/>
    </source>
</evidence>
<dbReference type="Gene3D" id="3.50.50.60">
    <property type="entry name" value="FAD/NAD(P)-binding domain"/>
    <property type="match status" value="1"/>
</dbReference>
<dbReference type="GO" id="GO:0016614">
    <property type="term" value="F:oxidoreductase activity, acting on CH-OH group of donors"/>
    <property type="evidence" value="ECO:0007669"/>
    <property type="project" value="InterPro"/>
</dbReference>
<dbReference type="InterPro" id="IPR007867">
    <property type="entry name" value="GMC_OxRtase_C"/>
</dbReference>
<feature type="binding site" evidence="3">
    <location>
        <position position="236"/>
    </location>
    <ligand>
        <name>FAD</name>
        <dbReference type="ChEBI" id="CHEBI:57692"/>
    </ligand>
</feature>
<gene>
    <name evidence="7" type="ORF">F5878DRAFT_602551</name>
</gene>
<dbReference type="AlphaFoldDB" id="A0AA38PK84"/>
<dbReference type="InterPro" id="IPR000172">
    <property type="entry name" value="GMC_OxRdtase_N"/>
</dbReference>
<evidence type="ECO:0000313" key="8">
    <source>
        <dbReference type="Proteomes" id="UP001163846"/>
    </source>
</evidence>
<dbReference type="EMBL" id="MU805958">
    <property type="protein sequence ID" value="KAJ3844183.1"/>
    <property type="molecule type" value="Genomic_DNA"/>
</dbReference>
<feature type="domain" description="Glucose-methanol-choline oxidoreductase N-terminal" evidence="5">
    <location>
        <begin position="89"/>
        <end position="112"/>
    </location>
</feature>
<dbReference type="Pfam" id="PF00732">
    <property type="entry name" value="GMC_oxred_N"/>
    <property type="match status" value="1"/>
</dbReference>
<comment type="caution">
    <text evidence="7">The sequence shown here is derived from an EMBL/GenBank/DDBJ whole genome shotgun (WGS) entry which is preliminary data.</text>
</comment>
<organism evidence="7 8">
    <name type="scientific">Lentinula raphanica</name>
    <dbReference type="NCBI Taxonomy" id="153919"/>
    <lineage>
        <taxon>Eukaryota</taxon>
        <taxon>Fungi</taxon>
        <taxon>Dikarya</taxon>
        <taxon>Basidiomycota</taxon>
        <taxon>Agaricomycotina</taxon>
        <taxon>Agaricomycetes</taxon>
        <taxon>Agaricomycetidae</taxon>
        <taxon>Agaricales</taxon>
        <taxon>Marasmiineae</taxon>
        <taxon>Omphalotaceae</taxon>
        <taxon>Lentinula</taxon>
    </lineage>
</organism>
<dbReference type="PROSITE" id="PS00624">
    <property type="entry name" value="GMC_OXRED_2"/>
    <property type="match status" value="1"/>
</dbReference>
<evidence type="ECO:0000259" key="6">
    <source>
        <dbReference type="PROSITE" id="PS00624"/>
    </source>
</evidence>
<evidence type="ECO:0000256" key="3">
    <source>
        <dbReference type="PIRSR" id="PIRSR000137-2"/>
    </source>
</evidence>
<dbReference type="SUPFAM" id="SSF51905">
    <property type="entry name" value="FAD/NAD(P)-binding domain"/>
    <property type="match status" value="1"/>
</dbReference>